<keyword evidence="2" id="KW-0808">Transferase</keyword>
<dbReference type="Pfam" id="PF00535">
    <property type="entry name" value="Glycos_transf_2"/>
    <property type="match status" value="1"/>
</dbReference>
<dbReference type="Proteomes" id="UP000544222">
    <property type="component" value="Unassembled WGS sequence"/>
</dbReference>
<dbReference type="GO" id="GO:0016758">
    <property type="term" value="F:hexosyltransferase activity"/>
    <property type="evidence" value="ECO:0007669"/>
    <property type="project" value="UniProtKB-ARBA"/>
</dbReference>
<dbReference type="InterPro" id="IPR029044">
    <property type="entry name" value="Nucleotide-diphossugar_trans"/>
</dbReference>
<dbReference type="AlphaFoldDB" id="A0A7W5DSS6"/>
<organism evidence="2 3">
    <name type="scientific">Microbacter margulisiae</name>
    <dbReference type="NCBI Taxonomy" id="1350067"/>
    <lineage>
        <taxon>Bacteria</taxon>
        <taxon>Pseudomonadati</taxon>
        <taxon>Bacteroidota</taxon>
        <taxon>Bacteroidia</taxon>
        <taxon>Bacteroidales</taxon>
        <taxon>Porphyromonadaceae</taxon>
        <taxon>Microbacter</taxon>
    </lineage>
</organism>
<proteinExistence type="predicted"/>
<comment type="caution">
    <text evidence="2">The sequence shown here is derived from an EMBL/GenBank/DDBJ whole genome shotgun (WGS) entry which is preliminary data.</text>
</comment>
<dbReference type="SUPFAM" id="SSF53448">
    <property type="entry name" value="Nucleotide-diphospho-sugar transferases"/>
    <property type="match status" value="1"/>
</dbReference>
<dbReference type="RefSeq" id="WP_183414157.1">
    <property type="nucleotide sequence ID" value="NZ_JACHYB010000002.1"/>
</dbReference>
<dbReference type="PANTHER" id="PTHR22916">
    <property type="entry name" value="GLYCOSYLTRANSFERASE"/>
    <property type="match status" value="1"/>
</dbReference>
<dbReference type="Gene3D" id="3.90.550.10">
    <property type="entry name" value="Spore Coat Polysaccharide Biosynthesis Protein SpsA, Chain A"/>
    <property type="match status" value="1"/>
</dbReference>
<accession>A0A7W5DSS6</accession>
<keyword evidence="3" id="KW-1185">Reference proteome</keyword>
<name>A0A7W5DSS6_9PORP</name>
<feature type="domain" description="Glycosyltransferase 2-like" evidence="1">
    <location>
        <begin position="5"/>
        <end position="185"/>
    </location>
</feature>
<protein>
    <submittedName>
        <fullName evidence="2">Glycosyltransferase involved in cell wall biosynthesis</fullName>
    </submittedName>
</protein>
<evidence type="ECO:0000259" key="1">
    <source>
        <dbReference type="Pfam" id="PF00535"/>
    </source>
</evidence>
<evidence type="ECO:0000313" key="2">
    <source>
        <dbReference type="EMBL" id="MBB3188410.1"/>
    </source>
</evidence>
<gene>
    <name evidence="2" type="ORF">FHX64_002608</name>
</gene>
<dbReference type="EMBL" id="JACHYB010000002">
    <property type="protein sequence ID" value="MBB3188410.1"/>
    <property type="molecule type" value="Genomic_DNA"/>
</dbReference>
<dbReference type="InterPro" id="IPR001173">
    <property type="entry name" value="Glyco_trans_2-like"/>
</dbReference>
<sequence>MPKVSVIVPNYNHAPFLKQRIDSILDQTYPDFELILLDDCSSDHSQEILNTYRHHPKVTQIIFNETNSGSTFRQWEKGIALAKGEYIWIAESDDWAEPEFLSTLTHVLDKQPTAGLAYCDSKIHIEGEKATIFAAYKTGKFNSDHWQKDYCWEGNKEIERALLWDCTINNASAVLLRKSILETIFPFPYAFRFSGDWYCFLRIAAISSIAYTPQLLSNYRGHTSNVSKKAGYDYLVELFYIYNWLWNNKIVSDQQLIIKAFHAYVSDIYASGLPWEPLRDFKQLRPINHFLYNKMTIKLLRRKLRRCFIKTPATKTRSNTNKLDNK</sequence>
<evidence type="ECO:0000313" key="3">
    <source>
        <dbReference type="Proteomes" id="UP000544222"/>
    </source>
</evidence>
<dbReference type="PANTHER" id="PTHR22916:SF3">
    <property type="entry name" value="UDP-GLCNAC:BETAGAL BETA-1,3-N-ACETYLGLUCOSAMINYLTRANSFERASE-LIKE PROTEIN 1"/>
    <property type="match status" value="1"/>
</dbReference>
<reference evidence="2 3" key="1">
    <citation type="submission" date="2020-08" db="EMBL/GenBank/DDBJ databases">
        <title>Genomic Encyclopedia of Type Strains, Phase IV (KMG-IV): sequencing the most valuable type-strain genomes for metagenomic binning, comparative biology and taxonomic classification.</title>
        <authorList>
            <person name="Goeker M."/>
        </authorList>
    </citation>
    <scope>NUCLEOTIDE SEQUENCE [LARGE SCALE GENOMIC DNA]</scope>
    <source>
        <strain evidence="2 3">DSM 27471</strain>
    </source>
</reference>